<comment type="caution">
    <text evidence="2">The sequence shown here is derived from an EMBL/GenBank/DDBJ whole genome shotgun (WGS) entry which is preliminary data.</text>
</comment>
<gene>
    <name evidence="2" type="ORF">CDL12_00952</name>
    <name evidence="3" type="ORF">CDL12_00953</name>
</gene>
<reference evidence="2" key="1">
    <citation type="submission" date="2017-07" db="EMBL/GenBank/DDBJ databases">
        <authorList>
            <person name="Sun Z.S."/>
            <person name="Albrecht U."/>
            <person name="Echele G."/>
            <person name="Lee C.C."/>
        </authorList>
    </citation>
    <scope>NUCLEOTIDE SEQUENCE</scope>
    <source>
        <strain evidence="2">UFG-1</strain>
        <tissue evidence="2">Leaf</tissue>
    </source>
</reference>
<dbReference type="OrthoDB" id="778241at2759"/>
<dbReference type="STRING" id="429701.A0A2G9I973"/>
<dbReference type="Pfam" id="PF07795">
    <property type="entry name" value="DUF1635"/>
    <property type="match status" value="1"/>
</dbReference>
<keyword evidence="1" id="KW-0175">Coiled coil</keyword>
<evidence type="ECO:0000313" key="3">
    <source>
        <dbReference type="EMBL" id="PIN26295.1"/>
    </source>
</evidence>
<dbReference type="AlphaFoldDB" id="A0A2G9I973"/>
<organism evidence="2 4">
    <name type="scientific">Handroanthus impetiginosus</name>
    <dbReference type="NCBI Taxonomy" id="429701"/>
    <lineage>
        <taxon>Eukaryota</taxon>
        <taxon>Viridiplantae</taxon>
        <taxon>Streptophyta</taxon>
        <taxon>Embryophyta</taxon>
        <taxon>Tracheophyta</taxon>
        <taxon>Spermatophyta</taxon>
        <taxon>Magnoliopsida</taxon>
        <taxon>eudicotyledons</taxon>
        <taxon>Gunneridae</taxon>
        <taxon>Pentapetalae</taxon>
        <taxon>asterids</taxon>
        <taxon>lamiids</taxon>
        <taxon>Lamiales</taxon>
        <taxon>Bignoniaceae</taxon>
        <taxon>Crescentiina</taxon>
        <taxon>Tabebuia alliance</taxon>
        <taxon>Handroanthus</taxon>
    </lineage>
</organism>
<dbReference type="EMBL" id="NKXS01000117">
    <property type="protein sequence ID" value="PIN26294.1"/>
    <property type="molecule type" value="Genomic_DNA"/>
</dbReference>
<dbReference type="InterPro" id="IPR012862">
    <property type="entry name" value="DUF1635"/>
</dbReference>
<reference evidence="4" key="2">
    <citation type="journal article" date="2018" name="Gigascience">
        <title>Genome assembly of the Pink Ipe (Handroanthus impetiginosus, Bignoniaceae), a highly valued, ecologically keystone Neotropical timber forest tree.</title>
        <authorList>
            <person name="Silva-Junior O.B."/>
            <person name="Grattapaglia D."/>
            <person name="Novaes E."/>
            <person name="Collevatti R.G."/>
        </authorList>
    </citation>
    <scope>NUCLEOTIDE SEQUENCE [LARGE SCALE GENOMIC DNA]</scope>
    <source>
        <strain evidence="4">cv. UFG-1</strain>
    </source>
</reference>
<sequence>MGEMASLWGYEGHHEEQLLEQKLLLTTLELEKLKAEAEEEMRKNKEHVKQLINLLKFAIQERDEARNQLNKLLNSFSTIQAERKANSSRTESSNSLSFDAVSSPELISNINFVQDSNVLKTNNLDSGTLAIDNLVKGRVLPQKGKFLQAVLEAGPLLQTLLVAGPLPRWRNPPRLEAFQVPPVSIKGCNVEVLVQKPASNAGQLGFGQMSCGSNLANLGSGTTCVGNNASLIYSGIGNNGFVPLAKRQRFC</sequence>
<dbReference type="EMBL" id="NKXS01000117">
    <property type="protein sequence ID" value="PIN26295.1"/>
    <property type="molecule type" value="Genomic_DNA"/>
</dbReference>
<name>A0A2G9I973_9LAMI</name>
<proteinExistence type="predicted"/>
<dbReference type="PANTHER" id="PTHR33431">
    <property type="entry name" value="ENABLED-LIKE PROTEIN (DUF1635)"/>
    <property type="match status" value="1"/>
</dbReference>
<dbReference type="PANTHER" id="PTHR33431:SF12">
    <property type="entry name" value="HIGH MOBILITY GROUP BOX PROTEIN, PUTATIVE (DUF1635)-RELATED"/>
    <property type="match status" value="1"/>
</dbReference>
<reference evidence="2" key="3">
    <citation type="journal article" date="2018" name="Gigascience">
        <title>Genome assembly of the pink ipe (Handroanthus impetiginosus, Bignoniaceae), a highly-valued ecologically keystone neotropical timber forest tree.</title>
        <authorList>
            <person name="Silva-Junior O.B."/>
            <person name="Novaes E."/>
            <person name="Grattapaglia D."/>
            <person name="Collevatti R.G."/>
        </authorList>
    </citation>
    <scope>NUCLEOTIDE SEQUENCE [LARGE SCALE GENOMIC DNA]</scope>
    <source>
        <strain evidence="2">UFG-1</strain>
        <tissue evidence="2">Leaf</tissue>
    </source>
</reference>
<feature type="coiled-coil region" evidence="1">
    <location>
        <begin position="16"/>
        <end position="82"/>
    </location>
</feature>
<keyword evidence="4" id="KW-1185">Reference proteome</keyword>
<dbReference type="Proteomes" id="UP000231279">
    <property type="component" value="Unassembled WGS sequence"/>
</dbReference>
<evidence type="ECO:0000313" key="2">
    <source>
        <dbReference type="EMBL" id="PIN26294.1"/>
    </source>
</evidence>
<protein>
    <submittedName>
        <fullName evidence="2">Uncharacterized protein</fullName>
    </submittedName>
</protein>
<evidence type="ECO:0000313" key="4">
    <source>
        <dbReference type="Proteomes" id="UP000231279"/>
    </source>
</evidence>
<evidence type="ECO:0000256" key="1">
    <source>
        <dbReference type="SAM" id="Coils"/>
    </source>
</evidence>
<accession>A0A2G9I973</accession>